<keyword evidence="1" id="KW-0812">Transmembrane</keyword>
<dbReference type="InterPro" id="IPR009936">
    <property type="entry name" value="DUF1468"/>
</dbReference>
<evidence type="ECO:0000256" key="1">
    <source>
        <dbReference type="SAM" id="Phobius"/>
    </source>
</evidence>
<sequence length="176" mass="18854">MAKFPADVVFAIGALVLAVLGLLFGGWLIVDPPILLSRDILAMSPKVFPTLVLFFILLVSLIFLATEGRKGSLAGNTLKEGSPQSSVALYRQVGFVGLAVGCALLLTTLGFLATMFLLMTGTSLLVGNRSSLQIFAISLVTPLSFYMIVTYMLRTQLPEADIVERTLAMIINALNT</sequence>
<reference evidence="3" key="1">
    <citation type="submission" date="2018-05" db="EMBL/GenBank/DDBJ databases">
        <authorList>
            <person name="Lanie J.A."/>
            <person name="Ng W.-L."/>
            <person name="Kazmierczak K.M."/>
            <person name="Andrzejewski T.M."/>
            <person name="Davidsen T.M."/>
            <person name="Wayne K.J."/>
            <person name="Tettelin H."/>
            <person name="Glass J.I."/>
            <person name="Rusch D."/>
            <person name="Podicherti R."/>
            <person name="Tsui H.-C.T."/>
            <person name="Winkler M.E."/>
        </authorList>
    </citation>
    <scope>NUCLEOTIDE SEQUENCE</scope>
</reference>
<name>A0A381UI53_9ZZZZ</name>
<feature type="domain" description="DUF1468" evidence="2">
    <location>
        <begin position="12"/>
        <end position="158"/>
    </location>
</feature>
<accession>A0A381UI53</accession>
<protein>
    <recommendedName>
        <fullName evidence="2">DUF1468 domain-containing protein</fullName>
    </recommendedName>
</protein>
<feature type="transmembrane region" description="Helical" evidence="1">
    <location>
        <begin position="93"/>
        <end position="119"/>
    </location>
</feature>
<keyword evidence="1" id="KW-1133">Transmembrane helix</keyword>
<evidence type="ECO:0000259" key="2">
    <source>
        <dbReference type="Pfam" id="PF07331"/>
    </source>
</evidence>
<feature type="transmembrane region" description="Helical" evidence="1">
    <location>
        <begin position="47"/>
        <end position="65"/>
    </location>
</feature>
<proteinExistence type="predicted"/>
<evidence type="ECO:0000313" key="3">
    <source>
        <dbReference type="EMBL" id="SVA27855.1"/>
    </source>
</evidence>
<organism evidence="3">
    <name type="scientific">marine metagenome</name>
    <dbReference type="NCBI Taxonomy" id="408172"/>
    <lineage>
        <taxon>unclassified sequences</taxon>
        <taxon>metagenomes</taxon>
        <taxon>ecological metagenomes</taxon>
    </lineage>
</organism>
<gene>
    <name evidence="3" type="ORF">METZ01_LOCUS80709</name>
</gene>
<dbReference type="EMBL" id="UINC01006495">
    <property type="protein sequence ID" value="SVA27855.1"/>
    <property type="molecule type" value="Genomic_DNA"/>
</dbReference>
<dbReference type="AlphaFoldDB" id="A0A381UI53"/>
<feature type="transmembrane region" description="Helical" evidence="1">
    <location>
        <begin position="7"/>
        <end position="27"/>
    </location>
</feature>
<feature type="transmembrane region" description="Helical" evidence="1">
    <location>
        <begin position="131"/>
        <end position="153"/>
    </location>
</feature>
<keyword evidence="1" id="KW-0472">Membrane</keyword>
<dbReference type="Pfam" id="PF07331">
    <property type="entry name" value="TctB"/>
    <property type="match status" value="1"/>
</dbReference>